<dbReference type="VEuPathDB" id="TriTrypDB:BSAL_28210"/>
<organism evidence="2 3">
    <name type="scientific">Bodo saltans</name>
    <name type="common">Flagellated protozoan</name>
    <dbReference type="NCBI Taxonomy" id="75058"/>
    <lineage>
        <taxon>Eukaryota</taxon>
        <taxon>Discoba</taxon>
        <taxon>Euglenozoa</taxon>
        <taxon>Kinetoplastea</taxon>
        <taxon>Metakinetoplastina</taxon>
        <taxon>Eubodonida</taxon>
        <taxon>Bodonidae</taxon>
        <taxon>Bodo</taxon>
    </lineage>
</organism>
<protein>
    <submittedName>
        <fullName evidence="2">Uncharacterized protein</fullName>
    </submittedName>
</protein>
<dbReference type="Proteomes" id="UP000051952">
    <property type="component" value="Unassembled WGS sequence"/>
</dbReference>
<feature type="compositionally biased region" description="Low complexity" evidence="1">
    <location>
        <begin position="765"/>
        <end position="778"/>
    </location>
</feature>
<feature type="compositionally biased region" description="Polar residues" evidence="1">
    <location>
        <begin position="292"/>
        <end position="305"/>
    </location>
</feature>
<keyword evidence="3" id="KW-1185">Reference proteome</keyword>
<accession>A0A0S4JGQ3</accession>
<dbReference type="EMBL" id="CYKH01001853">
    <property type="protein sequence ID" value="CUG90662.1"/>
    <property type="molecule type" value="Genomic_DNA"/>
</dbReference>
<feature type="compositionally biased region" description="Basic and acidic residues" evidence="1">
    <location>
        <begin position="719"/>
        <end position="731"/>
    </location>
</feature>
<evidence type="ECO:0000313" key="2">
    <source>
        <dbReference type="EMBL" id="CUG90662.1"/>
    </source>
</evidence>
<feature type="compositionally biased region" description="Low complexity" evidence="1">
    <location>
        <begin position="424"/>
        <end position="433"/>
    </location>
</feature>
<evidence type="ECO:0000256" key="1">
    <source>
        <dbReference type="SAM" id="MobiDB-lite"/>
    </source>
</evidence>
<sequence>MDRGRRTSTATTATSRSDAAARRRLTIQRADTVELFDTTPYRIENKFPLLHARTRDLDDLLLQEIYLLMFRSCEVSVTPFSQWVAIPQLVSLFHVSSIPSPSAALLLAGGGGGGSPGSSTSTAHHSHVNGSSSSAATVPITPSTSPTTKTNVTSSFSTTHNHQHKSDGPLLVGGMLYAEGEFLFGEMPFVRNRVKDVRCRLEFDSMDSQVGGLMTSNSSTSGLAWLATVPQPPKPPAKSVNHSGVPNFEDESGATVISIDGPTLDGQQQQPSSSSSASPASTGGGISIAVPNASSKRGSVENPLNISPNREALITSPTITLPLLMPTVLPPDNQAHRSSISGNTSIGGYPAGAGKYIAGGVRLPPNVNLSSNGIATCRVHFRVEEFECGAMSWIVQRFQLIEPNNNVTYGPVFARAFQPADASSLANNSSASAGHHGTSRVRKIQGGMPLPPVGSSSGVSEGSPQQSTLDGGGSVLMDGNTSTTSILSESTFAASQFGVGMDEMHRAKRKALPGEERLRVLKPALYQWCLDRNPTEMGAGATIIKELLLYFRHTFSVVRTIRSLMLSVRRIQTACRRMLERRRNATVRMLTEWTKLELEVQGQLNSYVPVSNDPVDAAVYEALKANIITSDEFKSAVMTQMYNARQVERLALPPEKRGDELLASRYRFFIPAQDLLAESHRRLVERLCRTADSPIFKDARIRDILRDRTDEILLTKARKERDEQKRKDAARNKGTFGTASRTTGGAFTQRHTITNKFQSPPAKVPTSPSRGSTSSRLSGTGGVMNFVPSPPPALQQQGRKASVSFSMRSGGGEGTFSFVSTTSPRKKNRNGGRGGRSGPRPQHLRVLDAMFDDV</sequence>
<feature type="compositionally biased region" description="Polar residues" evidence="1">
    <location>
        <begin position="735"/>
        <end position="758"/>
    </location>
</feature>
<dbReference type="AlphaFoldDB" id="A0A0S4JGQ3"/>
<feature type="compositionally biased region" description="Low complexity" evidence="1">
    <location>
        <begin position="267"/>
        <end position="281"/>
    </location>
</feature>
<feature type="region of interest" description="Disordered" evidence="1">
    <location>
        <begin position="719"/>
        <end position="842"/>
    </location>
</feature>
<feature type="compositionally biased region" description="Polar residues" evidence="1">
    <location>
        <begin position="794"/>
        <end position="807"/>
    </location>
</feature>
<feature type="compositionally biased region" description="Low complexity" evidence="1">
    <location>
        <begin position="131"/>
        <end position="155"/>
    </location>
</feature>
<name>A0A0S4JGQ3_BODSA</name>
<feature type="region of interest" description="Disordered" evidence="1">
    <location>
        <begin position="424"/>
        <end position="475"/>
    </location>
</feature>
<feature type="compositionally biased region" description="Low complexity" evidence="1">
    <location>
        <begin position="453"/>
        <end position="464"/>
    </location>
</feature>
<gene>
    <name evidence="2" type="ORF">BSAL_28210</name>
</gene>
<feature type="region of interest" description="Disordered" evidence="1">
    <location>
        <begin position="108"/>
        <end position="166"/>
    </location>
</feature>
<dbReference type="OrthoDB" id="264750at2759"/>
<reference evidence="3" key="1">
    <citation type="submission" date="2015-09" db="EMBL/GenBank/DDBJ databases">
        <authorList>
            <consortium name="Pathogen Informatics"/>
        </authorList>
    </citation>
    <scope>NUCLEOTIDE SEQUENCE [LARGE SCALE GENOMIC DNA]</scope>
    <source>
        <strain evidence="3">Lake Konstanz</strain>
    </source>
</reference>
<feature type="region of interest" description="Disordered" evidence="1">
    <location>
        <begin position="228"/>
        <end position="305"/>
    </location>
</feature>
<proteinExistence type="predicted"/>
<evidence type="ECO:0000313" key="3">
    <source>
        <dbReference type="Proteomes" id="UP000051952"/>
    </source>
</evidence>